<evidence type="ECO:0000256" key="14">
    <source>
        <dbReference type="PROSITE-ProRule" id="PRU00043"/>
    </source>
</evidence>
<evidence type="ECO:0000256" key="8">
    <source>
        <dbReference type="ARBA" id="ARBA00022889"/>
    </source>
</evidence>
<evidence type="ECO:0000256" key="1">
    <source>
        <dbReference type="ARBA" id="ARBA00004251"/>
    </source>
</evidence>
<dbReference type="FunFam" id="2.60.40.60:FF:000039">
    <property type="entry name" value="FAT atypical cadherin 3"/>
    <property type="match status" value="1"/>
</dbReference>
<dbReference type="SUPFAM" id="SSF49313">
    <property type="entry name" value="Cadherin-like"/>
    <property type="match status" value="12"/>
</dbReference>
<dbReference type="PROSITE" id="PS50268">
    <property type="entry name" value="CADHERIN_2"/>
    <property type="match status" value="10"/>
</dbReference>
<feature type="compositionally biased region" description="Basic and acidic residues" evidence="15">
    <location>
        <begin position="1660"/>
        <end position="1670"/>
    </location>
</feature>
<evidence type="ECO:0000313" key="19">
    <source>
        <dbReference type="Proteomes" id="UP000655588"/>
    </source>
</evidence>
<evidence type="ECO:0000256" key="11">
    <source>
        <dbReference type="ARBA" id="ARBA00023157"/>
    </source>
</evidence>
<keyword evidence="10 16" id="KW-0472">Membrane</keyword>
<feature type="domain" description="Cadherin" evidence="17">
    <location>
        <begin position="188"/>
        <end position="296"/>
    </location>
</feature>
<evidence type="ECO:0000256" key="7">
    <source>
        <dbReference type="ARBA" id="ARBA00022837"/>
    </source>
</evidence>
<keyword evidence="7 14" id="KW-0106">Calcium</keyword>
<dbReference type="InterPro" id="IPR020894">
    <property type="entry name" value="Cadherin_CS"/>
</dbReference>
<dbReference type="GO" id="GO:0048589">
    <property type="term" value="P:developmental growth"/>
    <property type="evidence" value="ECO:0007669"/>
    <property type="project" value="UniProtKB-ARBA"/>
</dbReference>
<proteinExistence type="predicted"/>
<evidence type="ECO:0000256" key="13">
    <source>
        <dbReference type="ARBA" id="ARBA00059331"/>
    </source>
</evidence>
<keyword evidence="3" id="KW-0245">EGF-like domain</keyword>
<feature type="domain" description="Cadherin" evidence="17">
    <location>
        <begin position="524"/>
        <end position="633"/>
    </location>
</feature>
<dbReference type="FunFam" id="2.60.40.60:FF:000168">
    <property type="entry name" value="Cadherin-related family member 2"/>
    <property type="match status" value="1"/>
</dbReference>
<dbReference type="PROSITE" id="PS00232">
    <property type="entry name" value="CADHERIN_1"/>
    <property type="match status" value="8"/>
</dbReference>
<dbReference type="PANTHER" id="PTHR24025">
    <property type="entry name" value="DESMOGLEIN FAMILY MEMBER"/>
    <property type="match status" value="1"/>
</dbReference>
<evidence type="ECO:0000256" key="6">
    <source>
        <dbReference type="ARBA" id="ARBA00022737"/>
    </source>
</evidence>
<evidence type="ECO:0000313" key="18">
    <source>
        <dbReference type="EMBL" id="KAF3429005.1"/>
    </source>
</evidence>
<keyword evidence="9 16" id="KW-1133">Transmembrane helix</keyword>
<dbReference type="GO" id="GO:0007156">
    <property type="term" value="P:homophilic cell adhesion via plasma membrane adhesion molecules"/>
    <property type="evidence" value="ECO:0007669"/>
    <property type="project" value="InterPro"/>
</dbReference>
<evidence type="ECO:0000256" key="4">
    <source>
        <dbReference type="ARBA" id="ARBA00022692"/>
    </source>
</evidence>
<keyword evidence="12" id="KW-0325">Glycoprotein</keyword>
<evidence type="ECO:0000256" key="15">
    <source>
        <dbReference type="SAM" id="MobiDB-lite"/>
    </source>
</evidence>
<evidence type="ECO:0000256" key="9">
    <source>
        <dbReference type="ARBA" id="ARBA00022989"/>
    </source>
</evidence>
<keyword evidence="11" id="KW-1015">Disulfide bond</keyword>
<dbReference type="GO" id="GO:0048513">
    <property type="term" value="P:animal organ development"/>
    <property type="evidence" value="ECO:0007669"/>
    <property type="project" value="UniProtKB-ARBA"/>
</dbReference>
<reference evidence="18" key="1">
    <citation type="submission" date="2019-11" db="EMBL/GenBank/DDBJ databases">
        <title>The nuclear and mitochondrial genomes of Frieseomelitta varia - a highly eusocial stingless bee (Meliponini) with a permanently sterile worker caste.</title>
        <authorList>
            <person name="Freitas F.C.P."/>
            <person name="Lourenco A.P."/>
            <person name="Nunes F.M.F."/>
            <person name="Paschoal A.R."/>
            <person name="Abreu F.C.P."/>
            <person name="Barbin F.O."/>
            <person name="Bataglia L."/>
            <person name="Cardoso-Junior C.A.M."/>
            <person name="Cervoni M.S."/>
            <person name="Silva S.R."/>
            <person name="Dalarmi F."/>
            <person name="Del Lama M.A."/>
            <person name="Depintor T.S."/>
            <person name="Ferreira K.M."/>
            <person name="Goria P.S."/>
            <person name="Jaskot M.C."/>
            <person name="Lago D.C."/>
            <person name="Luna-Lucena D."/>
            <person name="Moda L.M."/>
            <person name="Nascimento L."/>
            <person name="Pedrino M."/>
            <person name="Rabico F.O."/>
            <person name="Sanches F.C."/>
            <person name="Santos D.E."/>
            <person name="Santos C.G."/>
            <person name="Vieira J."/>
            <person name="Lopes T.F."/>
            <person name="Barchuk A.R."/>
            <person name="Hartfelder K."/>
            <person name="Simoes Z.L.P."/>
            <person name="Bitondi M.M.G."/>
            <person name="Pinheiro D.G."/>
        </authorList>
    </citation>
    <scope>NUCLEOTIDE SEQUENCE</scope>
    <source>
        <strain evidence="18">USP_RPSP 00005682</strain>
        <tissue evidence="18">Whole individual</tissue>
    </source>
</reference>
<dbReference type="FunFam" id="2.60.40.60:FF:000118">
    <property type="entry name" value="protocadherin Fat 4"/>
    <property type="match status" value="2"/>
</dbReference>
<dbReference type="GO" id="GO:0005911">
    <property type="term" value="C:cell-cell junction"/>
    <property type="evidence" value="ECO:0007669"/>
    <property type="project" value="TreeGrafter"/>
</dbReference>
<dbReference type="EMBL" id="WNWW01000188">
    <property type="protein sequence ID" value="KAF3429005.1"/>
    <property type="molecule type" value="Genomic_DNA"/>
</dbReference>
<dbReference type="PANTHER" id="PTHR24025:SF31">
    <property type="entry name" value="NEURAL-CADHERIN"/>
    <property type="match status" value="1"/>
</dbReference>
<organism evidence="18 19">
    <name type="scientific">Frieseomelitta varia</name>
    <dbReference type="NCBI Taxonomy" id="561572"/>
    <lineage>
        <taxon>Eukaryota</taxon>
        <taxon>Metazoa</taxon>
        <taxon>Ecdysozoa</taxon>
        <taxon>Arthropoda</taxon>
        <taxon>Hexapoda</taxon>
        <taxon>Insecta</taxon>
        <taxon>Pterygota</taxon>
        <taxon>Neoptera</taxon>
        <taxon>Endopterygota</taxon>
        <taxon>Hymenoptera</taxon>
        <taxon>Apocrita</taxon>
        <taxon>Aculeata</taxon>
        <taxon>Apoidea</taxon>
        <taxon>Anthophila</taxon>
        <taxon>Apidae</taxon>
        <taxon>Frieseomelitta</taxon>
    </lineage>
</organism>
<evidence type="ECO:0000256" key="12">
    <source>
        <dbReference type="ARBA" id="ARBA00023180"/>
    </source>
</evidence>
<sequence>MGEGTIYHCSREIRRKRRADRDRVRDQLQRIMPTRNSFGFSDTRFLEQTFVDKQTRRKIETLKKTRRTELEFKFPFDEGKDSHVTRTDLTIKMTSTKPIIAFSWLLRSYKRRRFKLEWLAFVFACLLASCTARNNPPRFLIDGQTEIIIRLKEGPDTPVDGRLGEGNFITQSLLLLVEDVNDNVPIFRPHPTSLTLREDSGPGILTTVEATDADLGAHGQVVYYLQELDGDNDVFSISTVNGKGVIRLVGRLDYEKKYLYQLRVLAIDRAINEKVNTGTTAILVKVQDVEDQPPEFITMTPVARISENARIGTSVLQVRAVDGDKGINNKVTYSISQGPRYLFDIDATSGLVFTRSQLDREAEENAEGTFILEITVREVSSVVPAPSVSTEVTIILTDVNDETPKFRSARYRAEINENAPHNTPVNFIGDAIPEIYDHDLGTNGTFRMFVDGDDGIFDVTPSRGINEAPFLIRVKNSSKLDFETRSVINFTLIAREVATVAPKQSKVPVVVFVRDQNDNYPEFTEDTYEVSIPENCAVGTTVAWVQALDEDSGSFGTRGIRYTNLGGSIAHALSMDPLTGVITVKETGSSFDRELVSRHYLTVEARDDLGKGNRNTVQLIVNVNDVNDNAPVFLQNKYEAVLLENEDHFESPLIVEAFDIDLNDYNSESIDVFFIIVSSVMLLAVHRTKNSEVTYALVSGEFSRNFSIDSKRGVITPTTPLDYEALPISQGHRETSVRPLRLTDINDNPPAFERTLYKRSIPEDLPGGTSVVQVGAYVHRVVANDPDIAPILRYRIDPNSSEARNEEGTLIKIQEYDYLSALELNALDGLLRVVKLLDRERVETIRLGLVVEDLAAIRGVQTASATLNIIIEDENDNNPRFRRPFYRRSVTENSKNGVNIANIVADDADKNRSITYTLESPRELADLVHLDSETGEMVVASKIDREQYSWLNLTVRATDSGIPPRSSLSEVYVQVLDENDNNPYFVTDIGNLTVMENAKIGTEVATIQARDPDSGDYGKITVTVTDVNDNPPKMDVPSTCVTISEFHDVKDLIFGIKAKDADDPTTPNGRVKIRILSGNELGLFILEQTDHWTANIKAAHSLRGKFGNYSLHLEARDLGSPTNKDTSVLNICVTDYNDNPPVFISPQHNTTIRVPENVTVGTPIIQIEARDADTGPNGDVHYRLKQDLAGHWRTFSIDDTTGVVSLKLPLDRETQKLYEIRVEAYDLGTPTPLSTDLDLIIYVRNINDYEPQFLVDIFNINFTEEQPPGTETMQLPETVDRDEVDELDDPPAQVCYFIISGNDDGLFILDVFKHELTTARTLDREQQEEHLLIVKATEDCNIVPTNGTFSDEANDTTLKVVVNVIDVNDNPPKFVSKIFTGGVTTEADFGTQFMQVKATDLDSGDNAAVSYYQIGKMHMTLTEGLDDIEIQPFLVNRLTGVVLANDTHGLKDTARVFIYLLREDQRVRFVLRQHPPEVRNRIEMFRETLGNVTGAIVNIDEYKIHENHDGSVDRTKTDLYMHLVNRRDNSIFEVSEVLELVDRNIEKLDGLFKEFNVLDTQPAQYQPIVQYEQAGTTFWLLTLTLFLGALLILCIALCLSQRASFRRQLKAANASPFGTSDAEFIRGPGRVPNTNKHSVEGSNPIWMHAYENEWFKSDESMSHTSERDSLDENALNNEEITDEVNTDQRNDDKPYYIEPRVSSISSAESAANIPNDFHRSSPIYRTQNNIVNPLGKKIETTEL</sequence>
<accession>A0A833SBS4</accession>
<keyword evidence="2" id="KW-1003">Cell membrane</keyword>
<dbReference type="GO" id="GO:0048731">
    <property type="term" value="P:system development"/>
    <property type="evidence" value="ECO:0007669"/>
    <property type="project" value="UniProtKB-ARBA"/>
</dbReference>
<gene>
    <name evidence="18" type="ORF">E2986_13295</name>
</gene>
<comment type="function">
    <text evidence="13">Cadherins are calcium-dependent cell adhesion proteins. They preferentially interact with themselves in a homophilic manner in connecting cells.</text>
</comment>
<dbReference type="PRINTS" id="PR00205">
    <property type="entry name" value="CADHERIN"/>
</dbReference>
<keyword evidence="8" id="KW-0130">Cell adhesion</keyword>
<keyword evidence="5" id="KW-0732">Signal</keyword>
<dbReference type="GO" id="GO:0007163">
    <property type="term" value="P:establishment or maintenance of cell polarity"/>
    <property type="evidence" value="ECO:0007669"/>
    <property type="project" value="UniProtKB-ARBA"/>
</dbReference>
<protein>
    <recommendedName>
        <fullName evidence="17">Cadherin domain-containing protein</fullName>
    </recommendedName>
</protein>
<dbReference type="Proteomes" id="UP000655588">
    <property type="component" value="Unassembled WGS sequence"/>
</dbReference>
<comment type="subcellular location">
    <subcellularLocation>
        <location evidence="1">Cell membrane</location>
        <topology evidence="1">Single-pass type I membrane protein</topology>
    </subcellularLocation>
</comment>
<feature type="domain" description="Cadherin" evidence="17">
    <location>
        <begin position="1254"/>
        <end position="1374"/>
    </location>
</feature>
<dbReference type="SMART" id="SM00112">
    <property type="entry name" value="CA"/>
    <property type="match status" value="10"/>
</dbReference>
<keyword evidence="6" id="KW-0677">Repeat</keyword>
<dbReference type="FunFam" id="2.60.40.60:FF:000345">
    <property type="entry name" value="Cadherin 2"/>
    <property type="match status" value="1"/>
</dbReference>
<dbReference type="GO" id="GO:0005886">
    <property type="term" value="C:plasma membrane"/>
    <property type="evidence" value="ECO:0007669"/>
    <property type="project" value="UniProtKB-SubCell"/>
</dbReference>
<evidence type="ECO:0000259" key="17">
    <source>
        <dbReference type="PROSITE" id="PS50268"/>
    </source>
</evidence>
<evidence type="ECO:0000256" key="5">
    <source>
        <dbReference type="ARBA" id="ARBA00022729"/>
    </source>
</evidence>
<dbReference type="Pfam" id="PF00028">
    <property type="entry name" value="Cadherin"/>
    <property type="match status" value="7"/>
</dbReference>
<feature type="domain" description="Cadherin" evidence="17">
    <location>
        <begin position="297"/>
        <end position="406"/>
    </location>
</feature>
<dbReference type="FunFam" id="2.60.40.60:FF:000098">
    <property type="entry name" value="cadherin-23 isoform X1"/>
    <property type="match status" value="1"/>
</dbReference>
<dbReference type="GO" id="GO:0001736">
    <property type="term" value="P:establishment of planar polarity"/>
    <property type="evidence" value="ECO:0007669"/>
    <property type="project" value="UniProtKB-ARBA"/>
</dbReference>
<feature type="domain" description="Cadherin" evidence="17">
    <location>
        <begin position="1146"/>
        <end position="1253"/>
    </location>
</feature>
<feature type="domain" description="Cadherin" evidence="17">
    <location>
        <begin position="407"/>
        <end position="523"/>
    </location>
</feature>
<feature type="region of interest" description="Disordered" evidence="15">
    <location>
        <begin position="1660"/>
        <end position="1694"/>
    </location>
</feature>
<evidence type="ECO:0000256" key="3">
    <source>
        <dbReference type="ARBA" id="ARBA00022536"/>
    </source>
</evidence>
<dbReference type="GO" id="GO:0005509">
    <property type="term" value="F:calcium ion binding"/>
    <property type="evidence" value="ECO:0007669"/>
    <property type="project" value="UniProtKB-UniRule"/>
</dbReference>
<evidence type="ECO:0000256" key="16">
    <source>
        <dbReference type="SAM" id="Phobius"/>
    </source>
</evidence>
<dbReference type="GO" id="GO:0030154">
    <property type="term" value="P:cell differentiation"/>
    <property type="evidence" value="ECO:0007669"/>
    <property type="project" value="UniProtKB-ARBA"/>
</dbReference>
<dbReference type="InterPro" id="IPR050971">
    <property type="entry name" value="Cadherin-domain_protein"/>
</dbReference>
<evidence type="ECO:0000256" key="2">
    <source>
        <dbReference type="ARBA" id="ARBA00022475"/>
    </source>
</evidence>
<dbReference type="CDD" id="cd11304">
    <property type="entry name" value="Cadherin_repeat"/>
    <property type="match status" value="11"/>
</dbReference>
<feature type="domain" description="Cadherin" evidence="17">
    <location>
        <begin position="1035"/>
        <end position="1143"/>
    </location>
</feature>
<comment type="caution">
    <text evidence="18">The sequence shown here is derived from an EMBL/GenBank/DDBJ whole genome shotgun (WGS) entry which is preliminary data.</text>
</comment>
<dbReference type="Gene3D" id="2.60.40.60">
    <property type="entry name" value="Cadherins"/>
    <property type="match status" value="12"/>
</dbReference>
<name>A0A833SBS4_9HYME</name>
<dbReference type="InterPro" id="IPR002126">
    <property type="entry name" value="Cadherin-like_dom"/>
</dbReference>
<feature type="transmembrane region" description="Helical" evidence="16">
    <location>
        <begin position="1578"/>
        <end position="1600"/>
    </location>
</feature>
<keyword evidence="19" id="KW-1185">Reference proteome</keyword>
<dbReference type="InterPro" id="IPR015919">
    <property type="entry name" value="Cadherin-like_sf"/>
</dbReference>
<evidence type="ECO:0000256" key="10">
    <source>
        <dbReference type="ARBA" id="ARBA00023136"/>
    </source>
</evidence>
<feature type="domain" description="Cadherin" evidence="17">
    <location>
        <begin position="753"/>
        <end position="881"/>
    </location>
</feature>
<feature type="domain" description="Cadherin" evidence="17">
    <location>
        <begin position="634"/>
        <end position="752"/>
    </location>
</feature>
<keyword evidence="4 16" id="KW-0812">Transmembrane</keyword>
<feature type="domain" description="Cadherin" evidence="17">
    <location>
        <begin position="882"/>
        <end position="985"/>
    </location>
</feature>